<evidence type="ECO:0000256" key="6">
    <source>
        <dbReference type="ARBA" id="ARBA00023065"/>
    </source>
</evidence>
<evidence type="ECO:0000256" key="5">
    <source>
        <dbReference type="ARBA" id="ARBA00022781"/>
    </source>
</evidence>
<organism evidence="10 11">
    <name type="scientific">Saitoella complicata (strain BCRC 22490 / CBS 7301 / JCM 7358 / NBRC 10748 / NRRL Y-17804)</name>
    <dbReference type="NCBI Taxonomy" id="698492"/>
    <lineage>
        <taxon>Eukaryota</taxon>
        <taxon>Fungi</taxon>
        <taxon>Dikarya</taxon>
        <taxon>Ascomycota</taxon>
        <taxon>Taphrinomycotina</taxon>
        <taxon>Taphrinomycotina incertae sedis</taxon>
        <taxon>Saitoella</taxon>
    </lineage>
</organism>
<dbReference type="PRINTS" id="PR00125">
    <property type="entry name" value="ATPASEDELTA"/>
</dbReference>
<evidence type="ECO:0000256" key="1">
    <source>
        <dbReference type="ARBA" id="ARBA00004370"/>
    </source>
</evidence>
<dbReference type="SUPFAM" id="SSF47928">
    <property type="entry name" value="N-terminal domain of the delta subunit of the F1F0-ATP synthase"/>
    <property type="match status" value="1"/>
</dbReference>
<comment type="similarity">
    <text evidence="2">Belongs to the ATPase delta chain family.</text>
</comment>
<dbReference type="STRING" id="698492.A0A0E9NRV9"/>
<dbReference type="PROSITE" id="PS00389">
    <property type="entry name" value="ATPASE_DELTA"/>
    <property type="match status" value="1"/>
</dbReference>
<keyword evidence="11" id="KW-1185">Reference proteome</keyword>
<evidence type="ECO:0000256" key="3">
    <source>
        <dbReference type="ARBA" id="ARBA00014723"/>
    </source>
</evidence>
<keyword evidence="4" id="KW-0813">Transport</keyword>
<dbReference type="HAMAP" id="MF_01416">
    <property type="entry name" value="ATP_synth_delta_bact"/>
    <property type="match status" value="1"/>
</dbReference>
<keyword evidence="7" id="KW-0472">Membrane</keyword>
<keyword evidence="6" id="KW-0406">Ion transport</keyword>
<dbReference type="AlphaFoldDB" id="A0A0E9NRV9"/>
<dbReference type="InterPro" id="IPR020781">
    <property type="entry name" value="ATPase_OSCP/d_CS"/>
</dbReference>
<dbReference type="EMBL" id="BACD03000061">
    <property type="protein sequence ID" value="GAO52170.1"/>
    <property type="molecule type" value="Genomic_DNA"/>
</dbReference>
<dbReference type="NCBIfam" id="TIGR01145">
    <property type="entry name" value="ATP_synt_delta"/>
    <property type="match status" value="1"/>
</dbReference>
<protein>
    <recommendedName>
        <fullName evidence="3">ATP synthase subunit 5, mitochondrial</fullName>
    </recommendedName>
</protein>
<dbReference type="InterPro" id="IPR000711">
    <property type="entry name" value="ATPase_OSCP/dsu"/>
</dbReference>
<dbReference type="Gene3D" id="1.10.520.20">
    <property type="entry name" value="N-terminal domain of the delta subunit of the F1F0-ATP synthase"/>
    <property type="match status" value="1"/>
</dbReference>
<evidence type="ECO:0000313" key="11">
    <source>
        <dbReference type="Proteomes" id="UP000033140"/>
    </source>
</evidence>
<reference evidence="10 11" key="2">
    <citation type="journal article" date="2014" name="J. Gen. Appl. Microbiol.">
        <title>The early diverging ascomycetous budding yeast Saitoella complicata has three histone deacetylases belonging to the Clr6, Hos2, and Rpd3 lineages.</title>
        <authorList>
            <person name="Nishida H."/>
            <person name="Matsumoto T."/>
            <person name="Kondo S."/>
            <person name="Hamamoto M."/>
            <person name="Yoshikawa H."/>
        </authorList>
    </citation>
    <scope>NUCLEOTIDE SEQUENCE [LARGE SCALE GENOMIC DNA]</scope>
    <source>
        <strain evidence="10 11">NRRL Y-17804</strain>
    </source>
</reference>
<proteinExistence type="inferred from homology"/>
<dbReference type="Proteomes" id="UP000033140">
    <property type="component" value="Unassembled WGS sequence"/>
</dbReference>
<accession>A0A0E9NRV9</accession>
<name>A0A0E9NRV9_SAICN</name>
<dbReference type="GO" id="GO:0046933">
    <property type="term" value="F:proton-transporting ATP synthase activity, rotational mechanism"/>
    <property type="evidence" value="ECO:0007669"/>
    <property type="project" value="InterPro"/>
</dbReference>
<dbReference type="PANTHER" id="PTHR11910">
    <property type="entry name" value="ATP SYNTHASE DELTA CHAIN"/>
    <property type="match status" value="1"/>
</dbReference>
<evidence type="ECO:0000256" key="2">
    <source>
        <dbReference type="ARBA" id="ARBA00007046"/>
    </source>
</evidence>
<sequence>MFEHPAIAVSRIPPPPTPRATQRTNQVAHHRRRNQTASTPNIPTRKMNAAARAVLRARAPVMQVRGYAAAKNVQPPVQLFGVSGTYASALYTAAAKTTSVDSADKALSALKGLVTKDVKLNAIISNPSLSVEDKKTITQTLVKAVSADASVKNLLEVMAENNRLGLLAEVAEQYQTLIRAGKGEIEVTITSASQLDSKTLSRLESAISKSPFANSKKLNVTNKVNDSILGGLVVEIGDRTIDLSVANRISKLNKLLTDAV</sequence>
<feature type="region of interest" description="Disordered" evidence="9">
    <location>
        <begin position="1"/>
        <end position="44"/>
    </location>
</feature>
<dbReference type="OMA" id="VTTNWIN"/>
<evidence type="ECO:0000256" key="8">
    <source>
        <dbReference type="ARBA" id="ARBA00023310"/>
    </source>
</evidence>
<comment type="caution">
    <text evidence="10">The sequence shown here is derived from an EMBL/GenBank/DDBJ whole genome shotgun (WGS) entry which is preliminary data.</text>
</comment>
<reference evidence="10 11" key="3">
    <citation type="journal article" date="2015" name="Genome Announc.">
        <title>Draft Genome Sequence of the Archiascomycetous Yeast Saitoella complicata.</title>
        <authorList>
            <person name="Yamauchi K."/>
            <person name="Kondo S."/>
            <person name="Hamamoto M."/>
            <person name="Takahashi Y."/>
            <person name="Ogura Y."/>
            <person name="Hayashi T."/>
            <person name="Nishida H."/>
        </authorList>
    </citation>
    <scope>NUCLEOTIDE SEQUENCE [LARGE SCALE GENOMIC DNA]</scope>
    <source>
        <strain evidence="10 11">NRRL Y-17804</strain>
    </source>
</reference>
<evidence type="ECO:0000313" key="10">
    <source>
        <dbReference type="EMBL" id="GAO52170.1"/>
    </source>
</evidence>
<dbReference type="Pfam" id="PF00213">
    <property type="entry name" value="OSCP"/>
    <property type="match status" value="1"/>
</dbReference>
<reference evidence="10 11" key="1">
    <citation type="journal article" date="2011" name="J. Gen. Appl. Microbiol.">
        <title>Draft genome sequencing of the enigmatic yeast Saitoella complicata.</title>
        <authorList>
            <person name="Nishida H."/>
            <person name="Hamamoto M."/>
            <person name="Sugiyama J."/>
        </authorList>
    </citation>
    <scope>NUCLEOTIDE SEQUENCE [LARGE SCALE GENOMIC DNA]</scope>
    <source>
        <strain evidence="10 11">NRRL Y-17804</strain>
    </source>
</reference>
<dbReference type="InterPro" id="IPR026015">
    <property type="entry name" value="ATP_synth_OSCP/delta_N_sf"/>
</dbReference>
<evidence type="ECO:0000256" key="9">
    <source>
        <dbReference type="SAM" id="MobiDB-lite"/>
    </source>
</evidence>
<comment type="subcellular location">
    <subcellularLocation>
        <location evidence="1">Membrane</location>
    </subcellularLocation>
</comment>
<keyword evidence="8" id="KW-0066">ATP synthesis</keyword>
<dbReference type="GO" id="GO:0016020">
    <property type="term" value="C:membrane"/>
    <property type="evidence" value="ECO:0007669"/>
    <property type="project" value="UniProtKB-SubCell"/>
</dbReference>
<evidence type="ECO:0000256" key="4">
    <source>
        <dbReference type="ARBA" id="ARBA00022448"/>
    </source>
</evidence>
<evidence type="ECO:0000256" key="7">
    <source>
        <dbReference type="ARBA" id="ARBA00023136"/>
    </source>
</evidence>
<keyword evidence="5" id="KW-0375">Hydrogen ion transport</keyword>
<gene>
    <name evidence="10" type="ORF">G7K_6254-t1</name>
</gene>